<dbReference type="AlphaFoldDB" id="A0A4C1U5V8"/>
<dbReference type="OrthoDB" id="6668707at2759"/>
<evidence type="ECO:0000256" key="1">
    <source>
        <dbReference type="SAM" id="SignalP"/>
    </source>
</evidence>
<evidence type="ECO:0000313" key="2">
    <source>
        <dbReference type="EMBL" id="GBP21650.1"/>
    </source>
</evidence>
<name>A0A4C1U5V8_EUMVA</name>
<dbReference type="Proteomes" id="UP000299102">
    <property type="component" value="Unassembled WGS sequence"/>
</dbReference>
<accession>A0A4C1U5V8</accession>
<feature type="chain" id="PRO_5020040860" evidence="1">
    <location>
        <begin position="22"/>
        <end position="238"/>
    </location>
</feature>
<gene>
    <name evidence="2" type="ORF">EVAR_16196_1</name>
</gene>
<keyword evidence="3" id="KW-1185">Reference proteome</keyword>
<sequence>MARARLARAVAALTALICAQALLEDALDIIRFGKEIGEEIINSWEVLGEPLNVSGGVELPLIRRRERELLTRLANVARAIDKLQMTVERGEVLTALVARGGARHTRLELRLHELADLQGRVDASDAQMREYTFLNDKFEHRTLEDFASWCVSHDPGAVTGLLDRVHALLIPSHKHLVGRGLFRMLADDLEVGVTLVRSVAKDSLFTVEFIMKTVLCSPNRRLVFADCDLPSAHTQRQR</sequence>
<organism evidence="2 3">
    <name type="scientific">Eumeta variegata</name>
    <name type="common">Bagworm moth</name>
    <name type="synonym">Eumeta japonica</name>
    <dbReference type="NCBI Taxonomy" id="151549"/>
    <lineage>
        <taxon>Eukaryota</taxon>
        <taxon>Metazoa</taxon>
        <taxon>Ecdysozoa</taxon>
        <taxon>Arthropoda</taxon>
        <taxon>Hexapoda</taxon>
        <taxon>Insecta</taxon>
        <taxon>Pterygota</taxon>
        <taxon>Neoptera</taxon>
        <taxon>Endopterygota</taxon>
        <taxon>Lepidoptera</taxon>
        <taxon>Glossata</taxon>
        <taxon>Ditrysia</taxon>
        <taxon>Tineoidea</taxon>
        <taxon>Psychidae</taxon>
        <taxon>Oiketicinae</taxon>
        <taxon>Eumeta</taxon>
    </lineage>
</organism>
<proteinExistence type="predicted"/>
<keyword evidence="1" id="KW-0732">Signal</keyword>
<evidence type="ECO:0000313" key="3">
    <source>
        <dbReference type="Proteomes" id="UP000299102"/>
    </source>
</evidence>
<dbReference type="STRING" id="151549.A0A4C1U5V8"/>
<protein>
    <submittedName>
        <fullName evidence="2">Uncharacterized protein</fullName>
    </submittedName>
</protein>
<reference evidence="2 3" key="1">
    <citation type="journal article" date="2019" name="Commun. Biol.">
        <title>The bagworm genome reveals a unique fibroin gene that provides high tensile strength.</title>
        <authorList>
            <person name="Kono N."/>
            <person name="Nakamura H."/>
            <person name="Ohtoshi R."/>
            <person name="Tomita M."/>
            <person name="Numata K."/>
            <person name="Arakawa K."/>
        </authorList>
    </citation>
    <scope>NUCLEOTIDE SEQUENCE [LARGE SCALE GENOMIC DNA]</scope>
</reference>
<dbReference type="EMBL" id="BGZK01000131">
    <property type="protein sequence ID" value="GBP21650.1"/>
    <property type="molecule type" value="Genomic_DNA"/>
</dbReference>
<comment type="caution">
    <text evidence="2">The sequence shown here is derived from an EMBL/GenBank/DDBJ whole genome shotgun (WGS) entry which is preliminary data.</text>
</comment>
<feature type="signal peptide" evidence="1">
    <location>
        <begin position="1"/>
        <end position="21"/>
    </location>
</feature>